<feature type="transmembrane region" description="Helical" evidence="6">
    <location>
        <begin position="265"/>
        <end position="284"/>
    </location>
</feature>
<dbReference type="Proteomes" id="UP000307702">
    <property type="component" value="Unassembled WGS sequence"/>
</dbReference>
<feature type="transmembrane region" description="Helical" evidence="6">
    <location>
        <begin position="122"/>
        <end position="142"/>
    </location>
</feature>
<dbReference type="Pfam" id="PF00892">
    <property type="entry name" value="EamA"/>
    <property type="match status" value="2"/>
</dbReference>
<evidence type="ECO:0000313" key="9">
    <source>
        <dbReference type="Proteomes" id="UP000307702"/>
    </source>
</evidence>
<dbReference type="InterPro" id="IPR000620">
    <property type="entry name" value="EamA_dom"/>
</dbReference>
<dbReference type="SUPFAM" id="SSF103481">
    <property type="entry name" value="Multidrug resistance efflux transporter EmrE"/>
    <property type="match status" value="1"/>
</dbReference>
<proteinExistence type="inferred from homology"/>
<feature type="domain" description="EamA" evidence="7">
    <location>
        <begin position="5"/>
        <end position="134"/>
    </location>
</feature>
<keyword evidence="4 6" id="KW-1133">Transmembrane helix</keyword>
<dbReference type="PANTHER" id="PTHR32322:SF2">
    <property type="entry name" value="EAMA DOMAIN-CONTAINING PROTEIN"/>
    <property type="match status" value="1"/>
</dbReference>
<comment type="caution">
    <text evidence="8">The sequence shown here is derived from an EMBL/GenBank/DDBJ whole genome shotgun (WGS) entry which is preliminary data.</text>
</comment>
<evidence type="ECO:0000313" key="8">
    <source>
        <dbReference type="EMBL" id="TMM41893.1"/>
    </source>
</evidence>
<feature type="transmembrane region" description="Helical" evidence="6">
    <location>
        <begin position="148"/>
        <end position="166"/>
    </location>
</feature>
<feature type="domain" description="EamA" evidence="7">
    <location>
        <begin position="147"/>
        <end position="281"/>
    </location>
</feature>
<feature type="transmembrane region" description="Helical" evidence="6">
    <location>
        <begin position="65"/>
        <end position="84"/>
    </location>
</feature>
<feature type="transmembrane region" description="Helical" evidence="6">
    <location>
        <begin position="34"/>
        <end position="53"/>
    </location>
</feature>
<gene>
    <name evidence="8" type="ORF">FCS21_15345</name>
</gene>
<feature type="transmembrane region" description="Helical" evidence="6">
    <location>
        <begin position="208"/>
        <end position="233"/>
    </location>
</feature>
<dbReference type="EMBL" id="SZVP01000021">
    <property type="protein sequence ID" value="TMM41893.1"/>
    <property type="molecule type" value="Genomic_DNA"/>
</dbReference>
<dbReference type="InterPro" id="IPR050638">
    <property type="entry name" value="AA-Vitamin_Transporters"/>
</dbReference>
<feature type="transmembrane region" description="Helical" evidence="6">
    <location>
        <begin position="90"/>
        <end position="110"/>
    </location>
</feature>
<organism evidence="8 9">
    <name type="scientific">Colwellia ponticola</name>
    <dbReference type="NCBI Taxonomy" id="2304625"/>
    <lineage>
        <taxon>Bacteria</taxon>
        <taxon>Pseudomonadati</taxon>
        <taxon>Pseudomonadota</taxon>
        <taxon>Gammaproteobacteria</taxon>
        <taxon>Alteromonadales</taxon>
        <taxon>Colwelliaceae</taxon>
        <taxon>Colwellia</taxon>
    </lineage>
</organism>
<sequence length="302" mass="32215">MSVFIAYLTALLIWSTTPLCVVWSSETVSPTLAVLMRMIIALCLGSLIIMFSKIRMPCHGLARKLYGYSAIGVFGGMSFSYLAAMTMPSGVISLIFGLAPILSGLLAQKILAEAKFSQVRKLAFVISLTGLAIVCSDNIALVNDNGLGILYSLLAVSCFSLSGVMVKSIHLSIHPLATAVGALFISTPLAAMMWLLFDGTLPVTEWQISSLVAIVYLGVFGSLIGLVAYFYILQQLPASTVALMTLIAPVIAIALGRYLNNETTSANLLIGASCVLSGLVLYHWGEQLLKKRQGTPLPGFID</sequence>
<evidence type="ECO:0000256" key="2">
    <source>
        <dbReference type="ARBA" id="ARBA00007362"/>
    </source>
</evidence>
<accession>A0A8H2JJV7</accession>
<dbReference type="GO" id="GO:0016020">
    <property type="term" value="C:membrane"/>
    <property type="evidence" value="ECO:0007669"/>
    <property type="project" value="UniProtKB-SubCell"/>
</dbReference>
<evidence type="ECO:0000256" key="4">
    <source>
        <dbReference type="ARBA" id="ARBA00022989"/>
    </source>
</evidence>
<feature type="transmembrane region" description="Helical" evidence="6">
    <location>
        <begin position="240"/>
        <end position="259"/>
    </location>
</feature>
<feature type="transmembrane region" description="Helical" evidence="6">
    <location>
        <begin position="173"/>
        <end position="196"/>
    </location>
</feature>
<keyword evidence="3 6" id="KW-0812">Transmembrane</keyword>
<comment type="similarity">
    <text evidence="2">Belongs to the EamA transporter family.</text>
</comment>
<evidence type="ECO:0000256" key="5">
    <source>
        <dbReference type="ARBA" id="ARBA00023136"/>
    </source>
</evidence>
<comment type="subcellular location">
    <subcellularLocation>
        <location evidence="1">Membrane</location>
        <topology evidence="1">Multi-pass membrane protein</topology>
    </subcellularLocation>
</comment>
<evidence type="ECO:0000256" key="6">
    <source>
        <dbReference type="SAM" id="Phobius"/>
    </source>
</evidence>
<dbReference type="RefSeq" id="WP_138624421.1">
    <property type="nucleotide sequence ID" value="NZ_SZVP01000021.1"/>
</dbReference>
<evidence type="ECO:0000256" key="3">
    <source>
        <dbReference type="ARBA" id="ARBA00022692"/>
    </source>
</evidence>
<keyword evidence="9" id="KW-1185">Reference proteome</keyword>
<name>A0A8H2JJV7_9GAMM</name>
<dbReference type="AlphaFoldDB" id="A0A8H2JJV7"/>
<evidence type="ECO:0000256" key="1">
    <source>
        <dbReference type="ARBA" id="ARBA00004141"/>
    </source>
</evidence>
<keyword evidence="5 6" id="KW-0472">Membrane</keyword>
<dbReference type="OrthoDB" id="9776210at2"/>
<reference evidence="8 9" key="1">
    <citation type="submission" date="2019-05" db="EMBL/GenBank/DDBJ databases">
        <title>Colwellia ponticola sp. nov., isolated from seawater.</title>
        <authorList>
            <person name="Yoon J.-H."/>
        </authorList>
    </citation>
    <scope>NUCLEOTIDE SEQUENCE [LARGE SCALE GENOMIC DNA]</scope>
    <source>
        <strain evidence="8 9">OISW-25</strain>
    </source>
</reference>
<dbReference type="InterPro" id="IPR037185">
    <property type="entry name" value="EmrE-like"/>
</dbReference>
<dbReference type="PANTHER" id="PTHR32322">
    <property type="entry name" value="INNER MEMBRANE TRANSPORTER"/>
    <property type="match status" value="1"/>
</dbReference>
<evidence type="ECO:0000259" key="7">
    <source>
        <dbReference type="Pfam" id="PF00892"/>
    </source>
</evidence>
<protein>
    <submittedName>
        <fullName evidence="8">DMT family transporter</fullName>
    </submittedName>
</protein>